<protein>
    <submittedName>
        <fullName evidence="2">Uncharacterized protein</fullName>
    </submittedName>
</protein>
<evidence type="ECO:0000313" key="3">
    <source>
        <dbReference type="Proteomes" id="UP001163046"/>
    </source>
</evidence>
<evidence type="ECO:0000256" key="1">
    <source>
        <dbReference type="SAM" id="Phobius"/>
    </source>
</evidence>
<comment type="caution">
    <text evidence="2">The sequence shown here is derived from an EMBL/GenBank/DDBJ whole genome shotgun (WGS) entry which is preliminary data.</text>
</comment>
<dbReference type="OrthoDB" id="6499973at2759"/>
<dbReference type="AlphaFoldDB" id="A0A9X0DC18"/>
<dbReference type="SUPFAM" id="SSF103473">
    <property type="entry name" value="MFS general substrate transporter"/>
    <property type="match status" value="1"/>
</dbReference>
<sequence>MMASGPPLAGYIADSTGSYAPAFYMAGGSIVTGASFYFMIYFFHKNEENVTESQTELVVVEKVTVV</sequence>
<dbReference type="InterPro" id="IPR036259">
    <property type="entry name" value="MFS_trans_sf"/>
</dbReference>
<dbReference type="EMBL" id="MU825396">
    <property type="protein sequence ID" value="KAJ7394425.1"/>
    <property type="molecule type" value="Genomic_DNA"/>
</dbReference>
<keyword evidence="1" id="KW-0812">Transmembrane</keyword>
<feature type="transmembrane region" description="Helical" evidence="1">
    <location>
        <begin position="22"/>
        <end position="43"/>
    </location>
</feature>
<name>A0A9X0DC18_9CNID</name>
<dbReference type="Proteomes" id="UP001163046">
    <property type="component" value="Unassembled WGS sequence"/>
</dbReference>
<keyword evidence="1" id="KW-0472">Membrane</keyword>
<gene>
    <name evidence="2" type="ORF">OS493_000234</name>
</gene>
<keyword evidence="3" id="KW-1185">Reference proteome</keyword>
<accession>A0A9X0DC18</accession>
<evidence type="ECO:0000313" key="2">
    <source>
        <dbReference type="EMBL" id="KAJ7394425.1"/>
    </source>
</evidence>
<reference evidence="2" key="1">
    <citation type="submission" date="2023-01" db="EMBL/GenBank/DDBJ databases">
        <title>Genome assembly of the deep-sea coral Lophelia pertusa.</title>
        <authorList>
            <person name="Herrera S."/>
            <person name="Cordes E."/>
        </authorList>
    </citation>
    <scope>NUCLEOTIDE SEQUENCE</scope>
    <source>
        <strain evidence="2">USNM1676648</strain>
        <tissue evidence="2">Polyp</tissue>
    </source>
</reference>
<proteinExistence type="predicted"/>
<organism evidence="2 3">
    <name type="scientific">Desmophyllum pertusum</name>
    <dbReference type="NCBI Taxonomy" id="174260"/>
    <lineage>
        <taxon>Eukaryota</taxon>
        <taxon>Metazoa</taxon>
        <taxon>Cnidaria</taxon>
        <taxon>Anthozoa</taxon>
        <taxon>Hexacorallia</taxon>
        <taxon>Scleractinia</taxon>
        <taxon>Caryophylliina</taxon>
        <taxon>Caryophylliidae</taxon>
        <taxon>Desmophyllum</taxon>
    </lineage>
</organism>
<keyword evidence="1" id="KW-1133">Transmembrane helix</keyword>